<reference evidence="2 3" key="1">
    <citation type="journal article" date="2016" name="Mol. Biol. Evol.">
        <title>Comparative Genomics of Early-Diverging Mushroom-Forming Fungi Provides Insights into the Origins of Lignocellulose Decay Capabilities.</title>
        <authorList>
            <person name="Nagy L.G."/>
            <person name="Riley R."/>
            <person name="Tritt A."/>
            <person name="Adam C."/>
            <person name="Daum C."/>
            <person name="Floudas D."/>
            <person name="Sun H."/>
            <person name="Yadav J.S."/>
            <person name="Pangilinan J."/>
            <person name="Larsson K.H."/>
            <person name="Matsuura K."/>
            <person name="Barry K."/>
            <person name="Labutti K."/>
            <person name="Kuo R."/>
            <person name="Ohm R.A."/>
            <person name="Bhattacharya S.S."/>
            <person name="Shirouzu T."/>
            <person name="Yoshinaga Y."/>
            <person name="Martin F.M."/>
            <person name="Grigoriev I.V."/>
            <person name="Hibbett D.S."/>
        </authorList>
    </citation>
    <scope>NUCLEOTIDE SEQUENCE [LARGE SCALE GENOMIC DNA]</scope>
    <source>
        <strain evidence="2 3">CBS 109695</strain>
    </source>
</reference>
<dbReference type="Proteomes" id="UP000076532">
    <property type="component" value="Unassembled WGS sequence"/>
</dbReference>
<evidence type="ECO:0000313" key="3">
    <source>
        <dbReference type="Proteomes" id="UP000076532"/>
    </source>
</evidence>
<evidence type="ECO:0000256" key="1">
    <source>
        <dbReference type="SAM" id="MobiDB-lite"/>
    </source>
</evidence>
<proteinExistence type="predicted"/>
<organism evidence="2 3">
    <name type="scientific">Athelia psychrophila</name>
    <dbReference type="NCBI Taxonomy" id="1759441"/>
    <lineage>
        <taxon>Eukaryota</taxon>
        <taxon>Fungi</taxon>
        <taxon>Dikarya</taxon>
        <taxon>Basidiomycota</taxon>
        <taxon>Agaricomycotina</taxon>
        <taxon>Agaricomycetes</taxon>
        <taxon>Agaricomycetidae</taxon>
        <taxon>Atheliales</taxon>
        <taxon>Atheliaceae</taxon>
        <taxon>Athelia</taxon>
    </lineage>
</organism>
<dbReference type="AlphaFoldDB" id="A0A165ZH80"/>
<dbReference type="OrthoDB" id="3060861at2759"/>
<feature type="compositionally biased region" description="Polar residues" evidence="1">
    <location>
        <begin position="86"/>
        <end position="98"/>
    </location>
</feature>
<feature type="region of interest" description="Disordered" evidence="1">
    <location>
        <begin position="85"/>
        <end position="113"/>
    </location>
</feature>
<sequence length="270" mass="29520">MQPQVVVEITTVPESEAISFPADGGPLDLQETGTVNPCTEDPEAAQESGAPSALEHMIEDAATTPTSVIDPALLAIGPSQPMETIPAQTASARTSRSPSPHGADRDRPTSYNPVHGYVEGVKRGNEDWHVLRTKGMRPLISESSKAAKRFSRGMEDITIRSERLSIETNSWMFVAAQHPNANGQLIHYTSPRLRRDAREDTVTFVRQFSVIINGLVHARRKDALEMGKALETSRQEVVEKAALVQSQGEEIRSKDDLISKYKAILGLTAE</sequence>
<dbReference type="EMBL" id="KV417677">
    <property type="protein sequence ID" value="KZP10584.1"/>
    <property type="molecule type" value="Genomic_DNA"/>
</dbReference>
<name>A0A165ZH80_9AGAM</name>
<feature type="region of interest" description="Disordered" evidence="1">
    <location>
        <begin position="17"/>
        <end position="49"/>
    </location>
</feature>
<accession>A0A165ZH80</accession>
<gene>
    <name evidence="2" type="ORF">FIBSPDRAFT_962986</name>
</gene>
<protein>
    <submittedName>
        <fullName evidence="2">Uncharacterized protein</fullName>
    </submittedName>
</protein>
<evidence type="ECO:0000313" key="2">
    <source>
        <dbReference type="EMBL" id="KZP10584.1"/>
    </source>
</evidence>
<keyword evidence="3" id="KW-1185">Reference proteome</keyword>